<proteinExistence type="predicted"/>
<gene>
    <name evidence="1" type="ORF">IHE45_08G138500</name>
</gene>
<organism evidence="1 2">
    <name type="scientific">Dioscorea alata</name>
    <name type="common">Purple yam</name>
    <dbReference type="NCBI Taxonomy" id="55571"/>
    <lineage>
        <taxon>Eukaryota</taxon>
        <taxon>Viridiplantae</taxon>
        <taxon>Streptophyta</taxon>
        <taxon>Embryophyta</taxon>
        <taxon>Tracheophyta</taxon>
        <taxon>Spermatophyta</taxon>
        <taxon>Magnoliopsida</taxon>
        <taxon>Liliopsida</taxon>
        <taxon>Dioscoreales</taxon>
        <taxon>Dioscoreaceae</taxon>
        <taxon>Dioscorea</taxon>
    </lineage>
</organism>
<dbReference type="EMBL" id="CM037018">
    <property type="protein sequence ID" value="KAH7675499.1"/>
    <property type="molecule type" value="Genomic_DNA"/>
</dbReference>
<comment type="caution">
    <text evidence="1">The sequence shown here is derived from an EMBL/GenBank/DDBJ whole genome shotgun (WGS) entry which is preliminary data.</text>
</comment>
<sequence length="519" mass="57018">MESDNSTTPLLQTIDASNNLQAYSDEKTASASLDEAIESFTGGTSKALLWQAFLASLAWIFDGQQTFINVFTDAQPAWHTTTGGGGGGAATQCNLTRDSWTWDHPKEISIISDWDLQCSSAAVVGLPASAFFAGCVLGGLLLATLADSKFGRKNMLFFTSLSMSISAGLTSASPNLVIYSLLRFISGFSRATVGTSALVLSTELVGRRWREAVGIMGFLCFTLGFLSLPVMAYLVRDHSWRMLYILTFIMSLIYSIIIFFLQKESPRWLLVRGRRDEAMQTLGIKGSLSTRFSSFLDKFEKEEKKDGDVFSSMRVLWEKRWVFRRMVAAMVVGVGIGMVYYGMPLALGSLGSNLYISVGMNALSEVPSNLLVLVLIERMSKRMCLLGFNVMSGLGCILCVFLVRRWWRVVAELVGFFAACSGFSVMMVYSVELFPTAVRNSAVMMVREAMVLGGMVAPMMIAAAGRAGNGVVSFGVFGLVMVCFSLFVVCLPETKGRQMFDTLEEEEEKIKKNYESLVC</sequence>
<evidence type="ECO:0000313" key="2">
    <source>
        <dbReference type="Proteomes" id="UP000827976"/>
    </source>
</evidence>
<reference evidence="2" key="1">
    <citation type="journal article" date="2022" name="Nat. Commun.">
        <title>Chromosome evolution and the genetic basis of agronomically important traits in greater yam.</title>
        <authorList>
            <person name="Bredeson J.V."/>
            <person name="Lyons J.B."/>
            <person name="Oniyinde I.O."/>
            <person name="Okereke N.R."/>
            <person name="Kolade O."/>
            <person name="Nnabue I."/>
            <person name="Nwadili C.O."/>
            <person name="Hribova E."/>
            <person name="Parker M."/>
            <person name="Nwogha J."/>
            <person name="Shu S."/>
            <person name="Carlson J."/>
            <person name="Kariba R."/>
            <person name="Muthemba S."/>
            <person name="Knop K."/>
            <person name="Barton G.J."/>
            <person name="Sherwood A.V."/>
            <person name="Lopez-Montes A."/>
            <person name="Asiedu R."/>
            <person name="Jamnadass R."/>
            <person name="Muchugi A."/>
            <person name="Goodstein D."/>
            <person name="Egesi C.N."/>
            <person name="Featherston J."/>
            <person name="Asfaw A."/>
            <person name="Simpson G.G."/>
            <person name="Dolezel J."/>
            <person name="Hendre P.S."/>
            <person name="Van Deynze A."/>
            <person name="Kumar P.L."/>
            <person name="Obidiegwu J.E."/>
            <person name="Bhattacharjee R."/>
            <person name="Rokhsar D.S."/>
        </authorList>
    </citation>
    <scope>NUCLEOTIDE SEQUENCE [LARGE SCALE GENOMIC DNA]</scope>
    <source>
        <strain evidence="2">cv. TDa95/00328</strain>
    </source>
</reference>
<dbReference type="Proteomes" id="UP000827976">
    <property type="component" value="Chromosome 8"/>
</dbReference>
<keyword evidence="2" id="KW-1185">Reference proteome</keyword>
<protein>
    <submittedName>
        <fullName evidence="1">Major facilitator protein</fullName>
    </submittedName>
</protein>
<name>A0ACB7VN07_DIOAL</name>
<evidence type="ECO:0000313" key="1">
    <source>
        <dbReference type="EMBL" id="KAH7675499.1"/>
    </source>
</evidence>
<accession>A0ACB7VN07</accession>